<organism evidence="2 3">
    <name type="scientific">Aphis craccivora</name>
    <name type="common">Cowpea aphid</name>
    <dbReference type="NCBI Taxonomy" id="307492"/>
    <lineage>
        <taxon>Eukaryota</taxon>
        <taxon>Metazoa</taxon>
        <taxon>Ecdysozoa</taxon>
        <taxon>Arthropoda</taxon>
        <taxon>Hexapoda</taxon>
        <taxon>Insecta</taxon>
        <taxon>Pterygota</taxon>
        <taxon>Neoptera</taxon>
        <taxon>Paraneoptera</taxon>
        <taxon>Hemiptera</taxon>
        <taxon>Sternorrhyncha</taxon>
        <taxon>Aphidomorpha</taxon>
        <taxon>Aphidoidea</taxon>
        <taxon>Aphididae</taxon>
        <taxon>Aphidini</taxon>
        <taxon>Aphis</taxon>
        <taxon>Aphis</taxon>
    </lineage>
</organism>
<dbReference type="AlphaFoldDB" id="A0A6G0YSW8"/>
<dbReference type="Pfam" id="PF25265">
    <property type="entry name" value="USP32_N"/>
    <property type="match status" value="1"/>
</dbReference>
<dbReference type="OrthoDB" id="265776at2759"/>
<comment type="caution">
    <text evidence="2">The sequence shown here is derived from an EMBL/GenBank/DDBJ whole genome shotgun (WGS) entry which is preliminary data.</text>
</comment>
<reference evidence="2 3" key="1">
    <citation type="submission" date="2019-08" db="EMBL/GenBank/DDBJ databases">
        <title>Whole genome of Aphis craccivora.</title>
        <authorList>
            <person name="Voronova N.V."/>
            <person name="Shulinski R.S."/>
            <person name="Bandarenka Y.V."/>
            <person name="Zhorov D.G."/>
            <person name="Warner D."/>
        </authorList>
    </citation>
    <scope>NUCLEOTIDE SEQUENCE [LARGE SCALE GENOMIC DNA]</scope>
    <source>
        <strain evidence="2">180601</strain>
        <tissue evidence="2">Whole Body</tissue>
    </source>
</reference>
<dbReference type="SUPFAM" id="SSF47473">
    <property type="entry name" value="EF-hand"/>
    <property type="match status" value="1"/>
</dbReference>
<dbReference type="InterPro" id="IPR011992">
    <property type="entry name" value="EF-hand-dom_pair"/>
</dbReference>
<proteinExistence type="predicted"/>
<gene>
    <name evidence="2" type="ORF">FWK35_00010387</name>
</gene>
<dbReference type="EMBL" id="VUJU01002571">
    <property type="protein sequence ID" value="KAF0760813.1"/>
    <property type="molecule type" value="Genomic_DNA"/>
</dbReference>
<name>A0A6G0YSW8_APHCR</name>
<dbReference type="Proteomes" id="UP000478052">
    <property type="component" value="Unassembled WGS sequence"/>
</dbReference>
<evidence type="ECO:0000313" key="2">
    <source>
        <dbReference type="EMBL" id="KAF0760813.1"/>
    </source>
</evidence>
<accession>A0A6G0YSW8</accession>
<dbReference type="GO" id="GO:0016787">
    <property type="term" value="F:hydrolase activity"/>
    <property type="evidence" value="ECO:0007669"/>
    <property type="project" value="UniProtKB-KW"/>
</dbReference>
<protein>
    <submittedName>
        <fullName evidence="2">Ubiquitin carboxyl-terminal hydrolase 32</fullName>
    </submittedName>
</protein>
<keyword evidence="2" id="KW-0378">Hydrolase</keyword>
<evidence type="ECO:0000259" key="1">
    <source>
        <dbReference type="Pfam" id="PF25265"/>
    </source>
</evidence>
<feature type="domain" description="USP32 N-terminal" evidence="1">
    <location>
        <begin position="16"/>
        <end position="88"/>
    </location>
</feature>
<dbReference type="InterPro" id="IPR057368">
    <property type="entry name" value="USP32_N"/>
</dbReference>
<evidence type="ECO:0000313" key="3">
    <source>
        <dbReference type="Proteomes" id="UP000478052"/>
    </source>
</evidence>
<keyword evidence="3" id="KW-1185">Reference proteome</keyword>
<dbReference type="Gene3D" id="1.10.238.10">
    <property type="entry name" value="EF-hand"/>
    <property type="match status" value="1"/>
</dbReference>
<sequence length="188" mass="21372">MGAKDSKPSCITYEDAVKRISDSEIKRLREAFKRLSPVNGAITKHSFIKEVLGDGVPLSIAEYIYSACGGTIKGIIFKDLVCGLVLLTLVLFNLYSNENENVILRDEFQRLIQGSESIFVPEHVQFLFSEQDRVNYDEFRSWLTRHPDATSLSRWLLSKPCSVSLSNELEMPTFYQTLAGWKKQILSN</sequence>